<evidence type="ECO:0000256" key="2">
    <source>
        <dbReference type="ARBA" id="ARBA00022840"/>
    </source>
</evidence>
<evidence type="ECO:0000256" key="1">
    <source>
        <dbReference type="ARBA" id="ARBA00022741"/>
    </source>
</evidence>
<keyword evidence="6" id="KW-0009">Actin-binding</keyword>
<dbReference type="CDD" id="cd06747">
    <property type="entry name" value="PDZ_MYO18-like"/>
    <property type="match status" value="1"/>
</dbReference>
<keyword evidence="5 6" id="KW-0505">Motor protein</keyword>
<evidence type="ECO:0000256" key="4">
    <source>
        <dbReference type="ARBA" id="ARBA00023123"/>
    </source>
</evidence>
<dbReference type="GO" id="GO:0003774">
    <property type="term" value="F:cytoskeletal motor activity"/>
    <property type="evidence" value="ECO:0007669"/>
    <property type="project" value="UniProtKB-UniRule"/>
</dbReference>
<dbReference type="Gene3D" id="6.20.240.20">
    <property type="match status" value="1"/>
</dbReference>
<feature type="compositionally biased region" description="Low complexity" evidence="8">
    <location>
        <begin position="2000"/>
        <end position="2012"/>
    </location>
</feature>
<feature type="region of interest" description="Disordered" evidence="8">
    <location>
        <begin position="1971"/>
        <end position="2112"/>
    </location>
</feature>
<dbReference type="Gene3D" id="3.40.850.10">
    <property type="entry name" value="Kinesin motor domain"/>
    <property type="match status" value="1"/>
</dbReference>
<dbReference type="PROSITE" id="PS51456">
    <property type="entry name" value="MYOSIN_MOTOR"/>
    <property type="match status" value="1"/>
</dbReference>
<feature type="compositionally biased region" description="Polar residues" evidence="8">
    <location>
        <begin position="2054"/>
        <end position="2064"/>
    </location>
</feature>
<dbReference type="PRINTS" id="PR00193">
    <property type="entry name" value="MYOSINHEAVY"/>
</dbReference>
<dbReference type="GO" id="GO:0005524">
    <property type="term" value="F:ATP binding"/>
    <property type="evidence" value="ECO:0007669"/>
    <property type="project" value="UniProtKB-UniRule"/>
</dbReference>
<keyword evidence="2 6" id="KW-0067">ATP-binding</keyword>
<dbReference type="GO" id="GO:0032982">
    <property type="term" value="C:myosin filament"/>
    <property type="evidence" value="ECO:0007669"/>
    <property type="project" value="TreeGrafter"/>
</dbReference>
<proteinExistence type="inferred from homology"/>
<feature type="coiled-coil region" evidence="7">
    <location>
        <begin position="1407"/>
        <end position="1677"/>
    </location>
</feature>
<dbReference type="PANTHER" id="PTHR45615:SF36">
    <property type="entry name" value="MYOSIN HEAVY CHAIN-LIKE, ISOFORM B-RELATED"/>
    <property type="match status" value="1"/>
</dbReference>
<feature type="compositionally biased region" description="Basic and acidic residues" evidence="8">
    <location>
        <begin position="7"/>
        <end position="54"/>
    </location>
</feature>
<evidence type="ECO:0000256" key="5">
    <source>
        <dbReference type="ARBA" id="ARBA00023175"/>
    </source>
</evidence>
<gene>
    <name evidence="12" type="primary">LOC110976551</name>
</gene>
<name>A0A8B7XXJ1_ACAPL</name>
<protein>
    <submittedName>
        <fullName evidence="12">Unconventional myosin-XVIIIa-like isoform X1</fullName>
    </submittedName>
</protein>
<dbReference type="Pfam" id="PF24556">
    <property type="entry name" value="SH3_Myosin-XVIIIa"/>
    <property type="match status" value="1"/>
</dbReference>
<feature type="coiled-coil region" evidence="7">
    <location>
        <begin position="1734"/>
        <end position="1963"/>
    </location>
</feature>
<dbReference type="Gene3D" id="1.20.120.720">
    <property type="entry name" value="Myosin VI head, motor domain, U50 subdomain"/>
    <property type="match status" value="1"/>
</dbReference>
<evidence type="ECO:0000313" key="11">
    <source>
        <dbReference type="Proteomes" id="UP000694845"/>
    </source>
</evidence>
<dbReference type="PROSITE" id="PS50106">
    <property type="entry name" value="PDZ"/>
    <property type="match status" value="1"/>
</dbReference>
<dbReference type="InterPro" id="IPR036034">
    <property type="entry name" value="PDZ_sf"/>
</dbReference>
<dbReference type="InterPro" id="IPR027417">
    <property type="entry name" value="P-loop_NTPase"/>
</dbReference>
<dbReference type="RefSeq" id="XP_022085603.1">
    <property type="nucleotide sequence ID" value="XM_022229911.1"/>
</dbReference>
<organism evidence="11 12">
    <name type="scientific">Acanthaster planci</name>
    <name type="common">Crown-of-thorns starfish</name>
    <dbReference type="NCBI Taxonomy" id="133434"/>
    <lineage>
        <taxon>Eukaryota</taxon>
        <taxon>Metazoa</taxon>
        <taxon>Echinodermata</taxon>
        <taxon>Eleutherozoa</taxon>
        <taxon>Asterozoa</taxon>
        <taxon>Asteroidea</taxon>
        <taxon>Valvatacea</taxon>
        <taxon>Valvatida</taxon>
        <taxon>Acanthasteridae</taxon>
        <taxon>Acanthaster</taxon>
    </lineage>
</organism>
<dbReference type="Gene3D" id="1.10.10.820">
    <property type="match status" value="1"/>
</dbReference>
<keyword evidence="4 6" id="KW-0518">Myosin</keyword>
<keyword evidence="3 7" id="KW-0175">Coiled coil</keyword>
<feature type="compositionally biased region" description="Polar residues" evidence="8">
    <location>
        <begin position="88"/>
        <end position="109"/>
    </location>
</feature>
<dbReference type="GO" id="GO:0051015">
    <property type="term" value="F:actin filament binding"/>
    <property type="evidence" value="ECO:0007669"/>
    <property type="project" value="TreeGrafter"/>
</dbReference>
<feature type="compositionally biased region" description="Low complexity" evidence="8">
    <location>
        <begin position="2075"/>
        <end position="2086"/>
    </location>
</feature>
<feature type="region of interest" description="Disordered" evidence="8">
    <location>
        <begin position="770"/>
        <end position="794"/>
    </location>
</feature>
<dbReference type="Gene3D" id="1.20.58.530">
    <property type="match status" value="1"/>
</dbReference>
<evidence type="ECO:0000256" key="3">
    <source>
        <dbReference type="ARBA" id="ARBA00023054"/>
    </source>
</evidence>
<evidence type="ECO:0000256" key="7">
    <source>
        <dbReference type="SAM" id="Coils"/>
    </source>
</evidence>
<dbReference type="OrthoDB" id="2914378at2759"/>
<dbReference type="InterPro" id="IPR001478">
    <property type="entry name" value="PDZ"/>
</dbReference>
<dbReference type="PROSITE" id="PS50096">
    <property type="entry name" value="IQ"/>
    <property type="match status" value="1"/>
</dbReference>
<dbReference type="CDD" id="cd01386">
    <property type="entry name" value="MYSc_Myo18"/>
    <property type="match status" value="1"/>
</dbReference>
<feature type="domain" description="Myosin motor" evidence="10">
    <location>
        <begin position="459"/>
        <end position="1218"/>
    </location>
</feature>
<dbReference type="Pfam" id="PF00595">
    <property type="entry name" value="PDZ"/>
    <property type="match status" value="1"/>
</dbReference>
<dbReference type="GeneID" id="110976551"/>
<evidence type="ECO:0000313" key="12">
    <source>
        <dbReference type="RefSeq" id="XP_022085603.1"/>
    </source>
</evidence>
<dbReference type="PANTHER" id="PTHR45615">
    <property type="entry name" value="MYOSIN HEAVY CHAIN, NON-MUSCLE"/>
    <property type="match status" value="1"/>
</dbReference>
<dbReference type="Proteomes" id="UP000694845">
    <property type="component" value="Unplaced"/>
</dbReference>
<dbReference type="FunFam" id="2.30.42.10:FF:000059">
    <property type="entry name" value="unconventional myosin-XVIIIa isoform X1"/>
    <property type="match status" value="1"/>
</dbReference>
<dbReference type="SMART" id="SM00228">
    <property type="entry name" value="PDZ"/>
    <property type="match status" value="1"/>
</dbReference>
<dbReference type="SMART" id="SM00242">
    <property type="entry name" value="MYSc"/>
    <property type="match status" value="1"/>
</dbReference>
<dbReference type="GO" id="GO:0031032">
    <property type="term" value="P:actomyosin structure organization"/>
    <property type="evidence" value="ECO:0007669"/>
    <property type="project" value="TreeGrafter"/>
</dbReference>
<comment type="caution">
    <text evidence="6">Lacks conserved residue(s) required for the propagation of feature annotation.</text>
</comment>
<reference evidence="12" key="1">
    <citation type="submission" date="2025-08" db="UniProtKB">
        <authorList>
            <consortium name="RefSeq"/>
        </authorList>
    </citation>
    <scope>IDENTIFICATION</scope>
</reference>
<evidence type="ECO:0000256" key="6">
    <source>
        <dbReference type="PROSITE-ProRule" id="PRU00782"/>
    </source>
</evidence>
<dbReference type="Gene3D" id="2.30.42.10">
    <property type="match status" value="1"/>
</dbReference>
<dbReference type="SUPFAM" id="SSF50156">
    <property type="entry name" value="PDZ domain-like"/>
    <property type="match status" value="1"/>
</dbReference>
<evidence type="ECO:0000259" key="9">
    <source>
        <dbReference type="PROSITE" id="PS50106"/>
    </source>
</evidence>
<dbReference type="InterPro" id="IPR036064">
    <property type="entry name" value="MYSc_Myo18"/>
</dbReference>
<feature type="region of interest" description="Disordered" evidence="8">
    <location>
        <begin position="1"/>
        <end position="109"/>
    </location>
</feature>
<feature type="binding site" evidence="6">
    <location>
        <begin position="556"/>
        <end position="563"/>
    </location>
    <ligand>
        <name>ATP</name>
        <dbReference type="ChEBI" id="CHEBI:30616"/>
    </ligand>
</feature>
<feature type="compositionally biased region" description="Basic and acidic residues" evidence="8">
    <location>
        <begin position="2065"/>
        <end position="2074"/>
    </location>
</feature>
<dbReference type="GO" id="GO:0016460">
    <property type="term" value="C:myosin II complex"/>
    <property type="evidence" value="ECO:0007669"/>
    <property type="project" value="TreeGrafter"/>
</dbReference>
<comment type="similarity">
    <text evidence="6">Belongs to the TRAFAC class myosin-kinesin ATPase superfamily. Myosin family.</text>
</comment>
<dbReference type="Gene3D" id="4.10.270.10">
    <property type="entry name" value="Myosin, subunit A"/>
    <property type="match status" value="1"/>
</dbReference>
<dbReference type="KEGG" id="aplc:110976551"/>
<dbReference type="InterPro" id="IPR036961">
    <property type="entry name" value="Kinesin_motor_dom_sf"/>
</dbReference>
<dbReference type="InterPro" id="IPR001609">
    <property type="entry name" value="Myosin_head_motor_dom-like"/>
</dbReference>
<evidence type="ECO:0000256" key="8">
    <source>
        <dbReference type="SAM" id="MobiDB-lite"/>
    </source>
</evidence>
<feature type="coiled-coil region" evidence="7">
    <location>
        <begin position="1282"/>
        <end position="1379"/>
    </location>
</feature>
<keyword evidence="1 6" id="KW-0547">Nucleotide-binding</keyword>
<keyword evidence="11" id="KW-1185">Reference proteome</keyword>
<dbReference type="Pfam" id="PF00063">
    <property type="entry name" value="Myosin_head"/>
    <property type="match status" value="1"/>
</dbReference>
<dbReference type="SUPFAM" id="SSF52540">
    <property type="entry name" value="P-loop containing nucleoside triphosphate hydrolases"/>
    <property type="match status" value="1"/>
</dbReference>
<accession>A0A8B7XXJ1</accession>
<sequence length="2112" mass="239298">MFHFKKKDRDSKKDSKKEKKERDKQEKHSFKQKDRHKEKSMTEEELSRLDEIKRGLFPGRKISITKQQSAKSDRTDGYHAPGVEIRNSESNYSMEFTSGSDEASANSVRSSLEFPVSQMVDEDGDKAVDVNGKMEQTEQPPFVKKGSGSKKSILKGKSSYGLPDVSAGTVSTKLDDMGILADNTAYNELIAEKTRSSSLRSGSQFDEIYLEPIVHSPGPGEKTFDVDLPLPDIVVPKPPRKRDVVLQRQPNGGFGFTLRRCIIEERGGLGGAITRRTVHFAEPSATQKDNTSGLLPGDRLVEVNTENVESTPRDDIIAKIRGSTDTVSLKVQPIPELIELSHRHGVDGSEMNLEDQILKTGSLAQSSSLRIERDRYHNDFCSLHDAAKSDAQLDSEKAWLGAEKVWLLHKAGFTAAQLLKDEGIVPLAEGRIRVKLVHSDDALEVDEEDVEKANPPQYDRAEDLASLLHLNESGVLHTLRQRYGASLIHTYAGRNLVVINPMHQLSVYSDKHATAVIQLFKGCKPEDMPPHIYATAQTAYRNMLATQLDQSVVFLGRSGGGKSWNARHTLQYLTQVAGTVSNMVTVDKIQAVATLVDAFGGARTVQNTSATRCSQILSLDFDHMGQIAAGSLQILVLEKYRVVRRPASERSFNIFYSLMGGADETLTKELFLNHLAPDNVYISPLQRSEEKQPTTTAWNKVLHACSVLGFSSEHCKALWCVLAAIIHLGAAGATKGSGSSKAQFRKPTEAQKAAHLLGISLEELAKNTFSPRLGGNAPRGSLRPVVNDPSEQGATPRDALESMMVGLYGELVNAVVSLINKALSSSYRTVSSILVVDVPGFQNPTACGQPGGASFHDLCMNYAQERLQLLFHDAMFTAQQDKYAQENIDCQFEQADTTPEAMVNLLDKQQGLMRSSNLDLRDVDQKGLLWLLDEESIFPGATDESFMERITIHYGHLARKKDGLLRGCKDKNNFILNHFQGTTPIQYNATGWLRSCREHPVVRMAIVVLQESQKNNISGLFVSLAGSLPSTMVGSVAGIEGSSSLRRASSIRRAWSSGTAAIKRKSICLQVKFQVDGIVDSLRRTRLHFVHCLLPQVNAGLCELKNLGAKSPTSPTPTSDGLIDVPYLRNQIRGLEILESTKLHKYGFPESMLFTEFRRRFEVLAPATAKVSEPVLDERKAIEELLKHCDLGVSMYRLGLSQIFFKPGALVKLEDHRDERLAKTITEFQSYCRGYLGRKQFKQLKIQHLAITAIQRNVRKFLAVRTWPWWRLVTKVLPLLDVHRTEEELKMKDHELTELRLRVEKLEKERNVLKHNHDKMEARLAEMSADLTEEHTTANHASEMLERETAERLRLEKELKELKVAHGNLQRKAERLDMEVMESRMMRSSYMDGDMGSSDEEEDSIYRSKYEQARREIELTKKRLKQEHEEEIESMKAAKKAQDRRLAEAVEEVEEERKQVGVLKRKVQKLTGEAQDTRLHLESQQARNSELEKKQRKFDAELHKVQQDLHTEHLVKERLQREKEALQSDNYILRQELEDIRSDVGIKEKRIEELRCEMSDLSSHGSKEVTEVAAIKRQKRELEAKIEDQEEELDEQAGKILQLEQSKLRLEMQLEKQKQASQKELEAKDEEVEASRSTFQNRLKQLENQIEEDYKERQSLMRQKRDLEHKLAELQEHPRASDRDTERRLRKDLKKTKALLNDAQVMLERQKASAPSSSKIKQLKNELEDSQYATMAAVKARQSMENELAELQNQLEDVSRAKAEADEKISQLNREKNDVQTRQEDQEEDFNDLLKKHKALVLQSSNDQARVNDYIVQISDLTQDKHDLEEKVSEIQSKMEFMTSTMVDRTQLARLEGRVRDLDSRLALEKTTRQKYENQAEKLKENIEKMSSEHDHMSHKDQKMQETVRRLQRELRELKEEQTDRQRRETEANKKKLELEETVDTLEESNNKLQSDLKLAFKRIADLQHALQDNDDSESDFGSTESDSDDMPEYSRRYSRYSSRSYRDSTSSLESTPRLARRRVLSSASEDAAPRKAKYTVNPASSDEEEFEPRSTSRPSSMYSEDSKGSKDSGGDLLASSSSPPAGEDRDSTLTSSTGTKKKGFVVNPDYL</sequence>
<evidence type="ECO:0000259" key="10">
    <source>
        <dbReference type="PROSITE" id="PS51456"/>
    </source>
</evidence>
<feature type="domain" description="PDZ" evidence="9">
    <location>
        <begin position="243"/>
        <end position="335"/>
    </location>
</feature>
<dbReference type="GO" id="GO:0005737">
    <property type="term" value="C:cytoplasm"/>
    <property type="evidence" value="ECO:0007669"/>
    <property type="project" value="TreeGrafter"/>
</dbReference>
<dbReference type="InterPro" id="IPR057772">
    <property type="entry name" value="SH3_Myo18a"/>
</dbReference>